<gene>
    <name evidence="1" type="ORF">LARSCL_LOCUS22704</name>
</gene>
<evidence type="ECO:0000313" key="2">
    <source>
        <dbReference type="Proteomes" id="UP001497382"/>
    </source>
</evidence>
<dbReference type="Proteomes" id="UP001497382">
    <property type="component" value="Unassembled WGS sequence"/>
</dbReference>
<evidence type="ECO:0000313" key="1">
    <source>
        <dbReference type="EMBL" id="CAL1301799.1"/>
    </source>
</evidence>
<keyword evidence="2" id="KW-1185">Reference proteome</keyword>
<proteinExistence type="predicted"/>
<sequence length="333" mass="38268">MCTLYPGGLKEYVFKQNYSRLVEPWINIVQLNQQRKYTVPIWALKMPTQYCITPIRSDLQPCKEEDDGFFRLCSYEKNQYLTFKPNLERLPKEEWNQTQMEGGNCLPSETTCRVITIPVLGCLAPLQKLYLPYCQIIDISSVDRFYPTKHKDILFMPECIIVLELYRFEILRQGLRSQILMTWGRWFLHQTMQLKGLILDHPLRASGQIDNTKRFAEPRFQTTDLPDPNHRRLLASDSITLSKDSKLDGRLIPGGIGWSSIVFWSNRVSRTSVPLTFQPLSPVCIGRGPTHVCQACRCAPWLPHAMEDSGGCHELLEISPAGNGVRMAVKVHP</sequence>
<protein>
    <submittedName>
        <fullName evidence="1">Uncharacterized protein</fullName>
    </submittedName>
</protein>
<reference evidence="1 2" key="1">
    <citation type="submission" date="2024-04" db="EMBL/GenBank/DDBJ databases">
        <authorList>
            <person name="Rising A."/>
            <person name="Reimegard J."/>
            <person name="Sonavane S."/>
            <person name="Akerstrom W."/>
            <person name="Nylinder S."/>
            <person name="Hedman E."/>
            <person name="Kallberg Y."/>
        </authorList>
    </citation>
    <scope>NUCLEOTIDE SEQUENCE [LARGE SCALE GENOMIC DNA]</scope>
</reference>
<name>A0AAV2C0H2_9ARAC</name>
<dbReference type="AlphaFoldDB" id="A0AAV2C0H2"/>
<dbReference type="EMBL" id="CAXIEN010000853">
    <property type="protein sequence ID" value="CAL1301799.1"/>
    <property type="molecule type" value="Genomic_DNA"/>
</dbReference>
<organism evidence="1 2">
    <name type="scientific">Larinioides sclopetarius</name>
    <dbReference type="NCBI Taxonomy" id="280406"/>
    <lineage>
        <taxon>Eukaryota</taxon>
        <taxon>Metazoa</taxon>
        <taxon>Ecdysozoa</taxon>
        <taxon>Arthropoda</taxon>
        <taxon>Chelicerata</taxon>
        <taxon>Arachnida</taxon>
        <taxon>Araneae</taxon>
        <taxon>Araneomorphae</taxon>
        <taxon>Entelegynae</taxon>
        <taxon>Araneoidea</taxon>
        <taxon>Araneidae</taxon>
        <taxon>Larinioides</taxon>
    </lineage>
</organism>
<accession>A0AAV2C0H2</accession>
<comment type="caution">
    <text evidence="1">The sequence shown here is derived from an EMBL/GenBank/DDBJ whole genome shotgun (WGS) entry which is preliminary data.</text>
</comment>